<dbReference type="AlphaFoldDB" id="A0A1U7D3Q9"/>
<evidence type="ECO:0000313" key="2">
    <source>
        <dbReference type="Proteomes" id="UP000186559"/>
    </source>
</evidence>
<gene>
    <name evidence="1" type="ORF">Ga0080559_TMP2008</name>
</gene>
<accession>A0A1U7D3Q9</accession>
<organism evidence="1 2">
    <name type="scientific">Salipiger profundus</name>
    <dbReference type="NCBI Taxonomy" id="1229727"/>
    <lineage>
        <taxon>Bacteria</taxon>
        <taxon>Pseudomonadati</taxon>
        <taxon>Pseudomonadota</taxon>
        <taxon>Alphaproteobacteria</taxon>
        <taxon>Rhodobacterales</taxon>
        <taxon>Roseobacteraceae</taxon>
        <taxon>Salipiger</taxon>
    </lineage>
</organism>
<proteinExistence type="predicted"/>
<evidence type="ECO:0000313" key="1">
    <source>
        <dbReference type="EMBL" id="APX22804.1"/>
    </source>
</evidence>
<dbReference type="EMBL" id="CP014796">
    <property type="protein sequence ID" value="APX22804.1"/>
    <property type="molecule type" value="Genomic_DNA"/>
</dbReference>
<dbReference type="Pfam" id="PF21813">
    <property type="entry name" value="DUF6882"/>
    <property type="match status" value="1"/>
</dbReference>
<name>A0A1U7D3Q9_9RHOB</name>
<dbReference type="KEGG" id="tpro:Ga0080559_TMP2008"/>
<reference evidence="1 2" key="1">
    <citation type="submission" date="2016-03" db="EMBL/GenBank/DDBJ databases">
        <title>Deep-sea bacteria in the southern Pacific.</title>
        <authorList>
            <person name="Tang K."/>
        </authorList>
    </citation>
    <scope>NUCLEOTIDE SEQUENCE [LARGE SCALE GENOMIC DNA]</scope>
    <source>
        <strain evidence="1 2">JLT2016</strain>
    </source>
</reference>
<dbReference type="InterPro" id="IPR049249">
    <property type="entry name" value="DUF6882"/>
</dbReference>
<protein>
    <submittedName>
        <fullName evidence="1">Uncharacterized protein</fullName>
    </submittedName>
</protein>
<dbReference type="Proteomes" id="UP000186559">
    <property type="component" value="Chromosome"/>
</dbReference>
<sequence length="200" mass="22586">MAMAEFEKIRVTPGWAAAQRSGGYRGEGLWVYARQTRVAFEQPLCAHFRAARRHACAENDAMLPGLYRDSGLSESGGCWQLFPEEGLFKVTTAQGRSWFARYGLVASWNHDSHSWLWGWAIPPDRGMPAPPLAPVARLREQGALHGWQALTEPALMVNGREGWRLAQMAARSCHMPLVYRARVNEANTHYFVIDQPCWTM</sequence>
<dbReference type="STRING" id="1229727.Ga0080559_TMP2008"/>
<keyword evidence="2" id="KW-1185">Reference proteome</keyword>